<dbReference type="InterPro" id="IPR010127">
    <property type="entry name" value="Phasin_subfam-1"/>
</dbReference>
<feature type="compositionally biased region" description="Polar residues" evidence="1">
    <location>
        <begin position="159"/>
        <end position="175"/>
    </location>
</feature>
<gene>
    <name evidence="3" type="primary">phaP</name>
    <name evidence="3" type="ORF">GTP27_08265</name>
</gene>
<keyword evidence="4" id="KW-1185">Reference proteome</keyword>
<comment type="caution">
    <text evidence="3">The sequence shown here is derived from an EMBL/GenBank/DDBJ whole genome shotgun (WGS) entry which is preliminary data.</text>
</comment>
<proteinExistence type="predicted"/>
<protein>
    <submittedName>
        <fullName evidence="3">TIGR01841 family phasin</fullName>
    </submittedName>
</protein>
<feature type="region of interest" description="Disordered" evidence="1">
    <location>
        <begin position="143"/>
        <end position="215"/>
    </location>
</feature>
<accession>A0ABW9VLD7</accession>
<dbReference type="InterPro" id="IPR018968">
    <property type="entry name" value="Phasin"/>
</dbReference>
<evidence type="ECO:0000256" key="1">
    <source>
        <dbReference type="SAM" id="MobiDB-lite"/>
    </source>
</evidence>
<feature type="domain" description="Phasin" evidence="2">
    <location>
        <begin position="14"/>
        <end position="109"/>
    </location>
</feature>
<sequence>MYPYSQSVTPAAKNHMEAQLSFFNDMSKSLFRTMQQYSDLNIQLAQTMLEEGTKAGQHMITSHRPTEAFAAVAAHAQPTAEKVRAYQQHLSRIAADTQVDLSKVAEEHVQETSRTAKALADEVARVTSEETEKTMRNHQDALEKFSDPFTSYNDGMRQSRGSEMRGTSTMQSAGQHSGDIREGNMQGGQTAQSPTGSSTTQSTAGAKPAGARKDS</sequence>
<dbReference type="Proteomes" id="UP000478090">
    <property type="component" value="Unassembled WGS sequence"/>
</dbReference>
<organism evidence="3 4">
    <name type="scientific">Duganella qianjiadongensis</name>
    <dbReference type="NCBI Taxonomy" id="2692176"/>
    <lineage>
        <taxon>Bacteria</taxon>
        <taxon>Pseudomonadati</taxon>
        <taxon>Pseudomonadota</taxon>
        <taxon>Betaproteobacteria</taxon>
        <taxon>Burkholderiales</taxon>
        <taxon>Oxalobacteraceae</taxon>
        <taxon>Telluria group</taxon>
        <taxon>Duganella</taxon>
    </lineage>
</organism>
<feature type="compositionally biased region" description="Low complexity" evidence="1">
    <location>
        <begin position="187"/>
        <end position="206"/>
    </location>
</feature>
<dbReference type="NCBIfam" id="TIGR01841">
    <property type="entry name" value="phasin"/>
    <property type="match status" value="1"/>
</dbReference>
<dbReference type="Pfam" id="PF09361">
    <property type="entry name" value="Phasin_2"/>
    <property type="match status" value="1"/>
</dbReference>
<evidence type="ECO:0000313" key="3">
    <source>
        <dbReference type="EMBL" id="MYM39324.1"/>
    </source>
</evidence>
<dbReference type="EMBL" id="WWCM01000004">
    <property type="protein sequence ID" value="MYM39324.1"/>
    <property type="molecule type" value="Genomic_DNA"/>
</dbReference>
<evidence type="ECO:0000313" key="4">
    <source>
        <dbReference type="Proteomes" id="UP000478090"/>
    </source>
</evidence>
<reference evidence="3 4" key="1">
    <citation type="submission" date="2019-12" db="EMBL/GenBank/DDBJ databases">
        <title>Novel species isolated from a subtropical stream in China.</title>
        <authorList>
            <person name="Lu H."/>
        </authorList>
    </citation>
    <scope>NUCLEOTIDE SEQUENCE [LARGE SCALE GENOMIC DNA]</scope>
    <source>
        <strain evidence="3 4">CY13W</strain>
    </source>
</reference>
<name>A0ABW9VLD7_9BURK</name>
<evidence type="ECO:0000259" key="2">
    <source>
        <dbReference type="Pfam" id="PF09361"/>
    </source>
</evidence>